<gene>
    <name evidence="2" type="ORF">EHP00_1013</name>
</gene>
<dbReference type="AlphaFoldDB" id="A0A1W0E654"/>
<evidence type="ECO:0000256" key="1">
    <source>
        <dbReference type="SAM" id="Phobius"/>
    </source>
</evidence>
<sequence>MSLDIYKYFIILICSGVLIEHPYDNQLNRSAETNNTNAQYNTINNEQNVYSLTKTQMAFWFISTIILVLLVPTGIYIYMSSIY</sequence>
<keyword evidence="3" id="KW-1185">Reference proteome</keyword>
<feature type="transmembrane region" description="Helical" evidence="1">
    <location>
        <begin position="57"/>
        <end position="79"/>
    </location>
</feature>
<dbReference type="EMBL" id="MNPJ01000017">
    <property type="protein sequence ID" value="OQS54734.1"/>
    <property type="molecule type" value="Genomic_DNA"/>
</dbReference>
<keyword evidence="1" id="KW-0472">Membrane</keyword>
<protein>
    <submittedName>
        <fullName evidence="2">Uncharacterized protein</fullName>
    </submittedName>
</protein>
<evidence type="ECO:0000313" key="3">
    <source>
        <dbReference type="Proteomes" id="UP000192758"/>
    </source>
</evidence>
<dbReference type="VEuPathDB" id="MicrosporidiaDB:EHP00_1013"/>
<reference evidence="2 3" key="1">
    <citation type="journal article" date="2017" name="Environ. Microbiol.">
        <title>Decay of the glycolytic pathway and adaptation to intranuclear parasitism within Enterocytozoonidae microsporidia.</title>
        <authorList>
            <person name="Wiredu Boakye D."/>
            <person name="Jaroenlak P."/>
            <person name="Prachumwat A."/>
            <person name="Williams T.A."/>
            <person name="Bateman K.S."/>
            <person name="Itsathitphaisarn O."/>
            <person name="Sritunyalucksana K."/>
            <person name="Paszkiewicz K.H."/>
            <person name="Moore K.A."/>
            <person name="Stentiford G.D."/>
            <person name="Williams B.A."/>
        </authorList>
    </citation>
    <scope>NUCLEOTIDE SEQUENCE [LARGE SCALE GENOMIC DNA]</scope>
    <source>
        <strain evidence="2 3">TH1</strain>
    </source>
</reference>
<name>A0A1W0E654_9MICR</name>
<keyword evidence="1" id="KW-1133">Transmembrane helix</keyword>
<comment type="caution">
    <text evidence="2">The sequence shown here is derived from an EMBL/GenBank/DDBJ whole genome shotgun (WGS) entry which is preliminary data.</text>
</comment>
<organism evidence="2 3">
    <name type="scientific">Ecytonucleospora hepatopenaei</name>
    <dbReference type="NCBI Taxonomy" id="646526"/>
    <lineage>
        <taxon>Eukaryota</taxon>
        <taxon>Fungi</taxon>
        <taxon>Fungi incertae sedis</taxon>
        <taxon>Microsporidia</taxon>
        <taxon>Enterocytozoonidae</taxon>
        <taxon>Ecytonucleospora</taxon>
    </lineage>
</organism>
<dbReference type="Proteomes" id="UP000192758">
    <property type="component" value="Unassembled WGS sequence"/>
</dbReference>
<keyword evidence="1" id="KW-0812">Transmembrane</keyword>
<accession>A0A1W0E654</accession>
<evidence type="ECO:0000313" key="2">
    <source>
        <dbReference type="EMBL" id="OQS54734.1"/>
    </source>
</evidence>
<proteinExistence type="predicted"/>